<sequence length="147" mass="16039">MLNTLIKPTKPIPEEATAIHGITNEMVAHAPTWRDVHGVLVALYELHEFVIYNADFDTRMMNQTACLYGLGGGGFSQLLGEYSECAMLAYAEFYGQKDERRGGYKWQKLTNAAEQQGVIIQGSAHRALSDCLTTLGVIKAMAAGGAK</sequence>
<dbReference type="EMBL" id="LXEX01000038">
    <property type="protein sequence ID" value="OAT58616.1"/>
    <property type="molecule type" value="Genomic_DNA"/>
</dbReference>
<dbReference type="InterPro" id="IPR012337">
    <property type="entry name" value="RNaseH-like_sf"/>
</dbReference>
<dbReference type="SMART" id="SM00479">
    <property type="entry name" value="EXOIII"/>
    <property type="match status" value="1"/>
</dbReference>
<dbReference type="GO" id="GO:0005829">
    <property type="term" value="C:cytosol"/>
    <property type="evidence" value="ECO:0007669"/>
    <property type="project" value="TreeGrafter"/>
</dbReference>
<dbReference type="SUPFAM" id="SSF53098">
    <property type="entry name" value="Ribonuclease H-like"/>
    <property type="match status" value="1"/>
</dbReference>
<dbReference type="GO" id="GO:0045004">
    <property type="term" value="P:DNA replication proofreading"/>
    <property type="evidence" value="ECO:0007669"/>
    <property type="project" value="TreeGrafter"/>
</dbReference>
<dbReference type="InterPro" id="IPR036397">
    <property type="entry name" value="RNaseH_sf"/>
</dbReference>
<keyword evidence="5" id="KW-1185">Reference proteome</keyword>
<keyword evidence="4" id="KW-0378">Hydrolase</keyword>
<evidence type="ECO:0000256" key="2">
    <source>
        <dbReference type="ARBA" id="ARBA00022839"/>
    </source>
</evidence>
<gene>
    <name evidence="4" type="ORF">M993_02738</name>
</gene>
<dbReference type="CDD" id="cd06127">
    <property type="entry name" value="DEDDh"/>
    <property type="match status" value="1"/>
</dbReference>
<feature type="domain" description="Exonuclease" evidence="3">
    <location>
        <begin position="1"/>
        <end position="147"/>
    </location>
</feature>
<dbReference type="AlphaFoldDB" id="A0AA91IPF7"/>
<evidence type="ECO:0000259" key="3">
    <source>
        <dbReference type="SMART" id="SM00479"/>
    </source>
</evidence>
<dbReference type="PANTHER" id="PTHR30231:SF41">
    <property type="entry name" value="DNA POLYMERASE III SUBUNIT EPSILON"/>
    <property type="match status" value="1"/>
</dbReference>
<protein>
    <submittedName>
        <fullName evidence="4">Exonuclease</fullName>
        <ecNumber evidence="4">3.1.-.-</ecNumber>
    </submittedName>
</protein>
<dbReference type="GO" id="GO:0008408">
    <property type="term" value="F:3'-5' exonuclease activity"/>
    <property type="evidence" value="ECO:0007669"/>
    <property type="project" value="TreeGrafter"/>
</dbReference>
<name>A0AA91IPF7_9GAMM</name>
<dbReference type="PANTHER" id="PTHR30231">
    <property type="entry name" value="DNA POLYMERASE III SUBUNIT EPSILON"/>
    <property type="match status" value="1"/>
</dbReference>
<dbReference type="InterPro" id="IPR013520">
    <property type="entry name" value="Ribonucl_H"/>
</dbReference>
<dbReference type="EC" id="3.1.-.-" evidence="4"/>
<organism evidence="4 5">
    <name type="scientific">Obesumbacterium proteus ATCC 12841</name>
    <dbReference type="NCBI Taxonomy" id="1354268"/>
    <lineage>
        <taxon>Bacteria</taxon>
        <taxon>Pseudomonadati</taxon>
        <taxon>Pseudomonadota</taxon>
        <taxon>Gammaproteobacteria</taxon>
        <taxon>Enterobacterales</taxon>
        <taxon>Hafniaceae</taxon>
        <taxon>Obesumbacterium</taxon>
    </lineage>
</organism>
<dbReference type="Proteomes" id="UP000078431">
    <property type="component" value="Unassembled WGS sequence"/>
</dbReference>
<dbReference type="Pfam" id="PF00929">
    <property type="entry name" value="RNase_T"/>
    <property type="match status" value="1"/>
</dbReference>
<proteinExistence type="predicted"/>
<keyword evidence="2 4" id="KW-0269">Exonuclease</keyword>
<reference evidence="4 5" key="1">
    <citation type="submission" date="2016-04" db="EMBL/GenBank/DDBJ databases">
        <title>ATOL: Assembling a taxonomically balanced genome-scale reconstruction of the evolutionary history of the Enterobacteriaceae.</title>
        <authorList>
            <person name="Plunkett G.III."/>
            <person name="Neeno-Eckwall E.C."/>
            <person name="Glasner J.D."/>
            <person name="Perna N.T."/>
        </authorList>
    </citation>
    <scope>NUCLEOTIDE SEQUENCE [LARGE SCALE GENOMIC DNA]</scope>
    <source>
        <strain evidence="4 5">ATCC 12841</strain>
    </source>
</reference>
<accession>A0AA91IPF7</accession>
<keyword evidence="1" id="KW-0540">Nuclease</keyword>
<dbReference type="GO" id="GO:0003676">
    <property type="term" value="F:nucleic acid binding"/>
    <property type="evidence" value="ECO:0007669"/>
    <property type="project" value="InterPro"/>
</dbReference>
<evidence type="ECO:0000313" key="4">
    <source>
        <dbReference type="EMBL" id="OAT58616.1"/>
    </source>
</evidence>
<evidence type="ECO:0000256" key="1">
    <source>
        <dbReference type="ARBA" id="ARBA00022722"/>
    </source>
</evidence>
<comment type="caution">
    <text evidence="4">The sequence shown here is derived from an EMBL/GenBank/DDBJ whole genome shotgun (WGS) entry which is preliminary data.</text>
</comment>
<dbReference type="Gene3D" id="3.30.420.10">
    <property type="entry name" value="Ribonuclease H-like superfamily/Ribonuclease H"/>
    <property type="match status" value="1"/>
</dbReference>
<evidence type="ECO:0000313" key="5">
    <source>
        <dbReference type="Proteomes" id="UP000078431"/>
    </source>
</evidence>